<organism evidence="2 3">
    <name type="scientific">Halopiger xanaduensis (strain DSM 18323 / JCM 14033 / SH-6)</name>
    <dbReference type="NCBI Taxonomy" id="797210"/>
    <lineage>
        <taxon>Archaea</taxon>
        <taxon>Methanobacteriati</taxon>
        <taxon>Methanobacteriota</taxon>
        <taxon>Stenosarchaea group</taxon>
        <taxon>Halobacteria</taxon>
        <taxon>Halobacteriales</taxon>
        <taxon>Natrialbaceae</taxon>
        <taxon>Halopiger</taxon>
    </lineage>
</organism>
<dbReference type="EMBL" id="CP002839">
    <property type="protein sequence ID" value="AEH35958.1"/>
    <property type="molecule type" value="Genomic_DNA"/>
</dbReference>
<accession>F8DBY2</accession>
<gene>
    <name evidence="2" type="ordered locus">Halxa_1325</name>
</gene>
<dbReference type="HOGENOM" id="CLU_1700255_0_0_2"/>
<name>F8DBY2_HALXS</name>
<feature type="region of interest" description="Disordered" evidence="1">
    <location>
        <begin position="1"/>
        <end position="21"/>
    </location>
</feature>
<sequence length="154" mass="17826">MRDPNSNRSERDLEEYPDPEAYRRTLIENVGQYNAKLIQDPSDQTPREYKLTYQNPFEGEIELHFNDAKKAALHTSLLITLGDFSQQDVGDDGVPLKVALDGRPAIAAYLYVVQEEPTREIAATLGVDRRTVWDYWSKIRQRAREDPDTVEWKN</sequence>
<protein>
    <submittedName>
        <fullName evidence="2">Uncharacterized protein</fullName>
    </submittedName>
</protein>
<dbReference type="GeneID" id="10796295"/>
<feature type="compositionally biased region" description="Basic and acidic residues" evidence="1">
    <location>
        <begin position="1"/>
        <end position="11"/>
    </location>
</feature>
<dbReference type="Proteomes" id="UP000006794">
    <property type="component" value="Chromosome"/>
</dbReference>
<keyword evidence="3" id="KW-1185">Reference proteome</keyword>
<evidence type="ECO:0000313" key="3">
    <source>
        <dbReference type="Proteomes" id="UP000006794"/>
    </source>
</evidence>
<reference evidence="2 3" key="1">
    <citation type="journal article" date="2012" name="Stand. Genomic Sci.">
        <title>Complete genome sequence of Halopiger xanaduensis type strain (SH-6(T)).</title>
        <authorList>
            <person name="Anderson I."/>
            <person name="Tindall B.J."/>
            <person name="Rohde M."/>
            <person name="Lucas S."/>
            <person name="Han J."/>
            <person name="Lapidus A."/>
            <person name="Cheng J.F."/>
            <person name="Goodwin L."/>
            <person name="Pitluck S."/>
            <person name="Peters L."/>
            <person name="Pati A."/>
            <person name="Mikhailova N."/>
            <person name="Pagani I."/>
            <person name="Teshima H."/>
            <person name="Han C."/>
            <person name="Tapia R."/>
            <person name="Land M."/>
            <person name="Woyke T."/>
            <person name="Klenk H.P."/>
            <person name="Kyrpides N."/>
            <person name="Ivanova N."/>
        </authorList>
    </citation>
    <scope>NUCLEOTIDE SEQUENCE [LARGE SCALE GENOMIC DNA]</scope>
    <source>
        <strain evidence="3">DSM 18323 / JCM 14033 / SH-6</strain>
    </source>
</reference>
<evidence type="ECO:0000256" key="1">
    <source>
        <dbReference type="SAM" id="MobiDB-lite"/>
    </source>
</evidence>
<dbReference type="eggNOG" id="arCOG09046">
    <property type="taxonomic scope" value="Archaea"/>
</dbReference>
<proteinExistence type="predicted"/>
<dbReference type="KEGG" id="hxa:Halxa_1325"/>
<dbReference type="RefSeq" id="WP_013878855.1">
    <property type="nucleotide sequence ID" value="NC_015666.1"/>
</dbReference>
<dbReference type="AlphaFoldDB" id="F8DBY2"/>
<evidence type="ECO:0000313" key="2">
    <source>
        <dbReference type="EMBL" id="AEH35958.1"/>
    </source>
</evidence>